<comment type="caution">
    <text evidence="2">The sequence shown here is derived from an EMBL/GenBank/DDBJ whole genome shotgun (WGS) entry which is preliminary data.</text>
</comment>
<dbReference type="Proteomes" id="UP000568380">
    <property type="component" value="Unassembled WGS sequence"/>
</dbReference>
<feature type="transmembrane region" description="Helical" evidence="1">
    <location>
        <begin position="107"/>
        <end position="129"/>
    </location>
</feature>
<dbReference type="EMBL" id="JACHIN010000004">
    <property type="protein sequence ID" value="MBB5077676.1"/>
    <property type="molecule type" value="Genomic_DNA"/>
</dbReference>
<keyword evidence="3" id="KW-1185">Reference proteome</keyword>
<keyword evidence="1" id="KW-0472">Membrane</keyword>
<dbReference type="RefSeq" id="WP_184961790.1">
    <property type="nucleotide sequence ID" value="NZ_JACHIN010000004.1"/>
</dbReference>
<reference evidence="2 3" key="1">
    <citation type="submission" date="2020-08" db="EMBL/GenBank/DDBJ databases">
        <title>Genomic Encyclopedia of Type Strains, Phase IV (KMG-IV): sequencing the most valuable type-strain genomes for metagenomic binning, comparative biology and taxonomic classification.</title>
        <authorList>
            <person name="Goeker M."/>
        </authorList>
    </citation>
    <scope>NUCLEOTIDE SEQUENCE [LARGE SCALE GENOMIC DNA]</scope>
    <source>
        <strain evidence="2 3">DSM 45385</strain>
    </source>
</reference>
<feature type="transmembrane region" description="Helical" evidence="1">
    <location>
        <begin position="17"/>
        <end position="36"/>
    </location>
</feature>
<keyword evidence="1" id="KW-1133">Transmembrane helix</keyword>
<evidence type="ECO:0000313" key="2">
    <source>
        <dbReference type="EMBL" id="MBB5077676.1"/>
    </source>
</evidence>
<evidence type="ECO:0000256" key="1">
    <source>
        <dbReference type="SAM" id="Phobius"/>
    </source>
</evidence>
<organism evidence="2 3">
    <name type="scientific">Nonomuraea endophytica</name>
    <dbReference type="NCBI Taxonomy" id="714136"/>
    <lineage>
        <taxon>Bacteria</taxon>
        <taxon>Bacillati</taxon>
        <taxon>Actinomycetota</taxon>
        <taxon>Actinomycetes</taxon>
        <taxon>Streptosporangiales</taxon>
        <taxon>Streptosporangiaceae</taxon>
        <taxon>Nonomuraea</taxon>
    </lineage>
</organism>
<keyword evidence="1" id="KW-0812">Transmembrane</keyword>
<protein>
    <recommendedName>
        <fullName evidence="4">Integral membrane protein</fullName>
    </recommendedName>
</protein>
<accession>A0A7W8A2P0</accession>
<evidence type="ECO:0008006" key="4">
    <source>
        <dbReference type="Google" id="ProtNLM"/>
    </source>
</evidence>
<gene>
    <name evidence="2" type="ORF">HNR40_003151</name>
</gene>
<name>A0A7W8A2P0_9ACTN</name>
<proteinExistence type="predicted"/>
<evidence type="ECO:0000313" key="3">
    <source>
        <dbReference type="Proteomes" id="UP000568380"/>
    </source>
</evidence>
<dbReference type="AlphaFoldDB" id="A0A7W8A2P0"/>
<feature type="transmembrane region" description="Helical" evidence="1">
    <location>
        <begin position="48"/>
        <end position="68"/>
    </location>
</feature>
<sequence length="134" mass="13785">MTAVPVTADRTKFLRTVLLADAVVTGANGLAYLVAAPLLSDFLGPGSGLLRALGVFLLAYGAAVAVLGTRREISLAGTKAVVAVNIIWTLVSVAAVAFGPLEFTTIGAVWAIAQALVVGLLAELQIMGLRKARR</sequence>
<feature type="transmembrane region" description="Helical" evidence="1">
    <location>
        <begin position="80"/>
        <end position="101"/>
    </location>
</feature>